<name>A0A936YLR4_9HYPH</name>
<gene>
    <name evidence="3" type="ORF">JJB09_12290</name>
</gene>
<keyword evidence="4" id="KW-1185">Reference proteome</keyword>
<dbReference type="SUPFAM" id="SSF50475">
    <property type="entry name" value="FMN-binding split barrel"/>
    <property type="match status" value="1"/>
</dbReference>
<dbReference type="RefSeq" id="WP_201658205.1">
    <property type="nucleotide sequence ID" value="NZ_JAEQNC010000006.1"/>
</dbReference>
<dbReference type="AlphaFoldDB" id="A0A936YLR4"/>
<dbReference type="GO" id="GO:0010181">
    <property type="term" value="F:FMN binding"/>
    <property type="evidence" value="ECO:0007669"/>
    <property type="project" value="InterPro"/>
</dbReference>
<feature type="domain" description="Flavin reductase like" evidence="2">
    <location>
        <begin position="10"/>
        <end position="159"/>
    </location>
</feature>
<evidence type="ECO:0000256" key="1">
    <source>
        <dbReference type="ARBA" id="ARBA00023002"/>
    </source>
</evidence>
<dbReference type="SMART" id="SM00903">
    <property type="entry name" value="Flavin_Reduct"/>
    <property type="match status" value="1"/>
</dbReference>
<keyword evidence="1" id="KW-0560">Oxidoreductase</keyword>
<reference evidence="3" key="1">
    <citation type="submission" date="2021-01" db="EMBL/GenBank/DDBJ databases">
        <title>Rhizobium sp. strain KVB221 16S ribosomal RNA gene Genome sequencing and assembly.</title>
        <authorList>
            <person name="Kang M."/>
        </authorList>
    </citation>
    <scope>NUCLEOTIDE SEQUENCE</scope>
    <source>
        <strain evidence="3">KVB221</strain>
    </source>
</reference>
<evidence type="ECO:0000313" key="4">
    <source>
        <dbReference type="Proteomes" id="UP000633219"/>
    </source>
</evidence>
<dbReference type="InterPro" id="IPR012349">
    <property type="entry name" value="Split_barrel_FMN-bd"/>
</dbReference>
<dbReference type="GO" id="GO:0042602">
    <property type="term" value="F:riboflavin reductase (NADPH) activity"/>
    <property type="evidence" value="ECO:0007669"/>
    <property type="project" value="TreeGrafter"/>
</dbReference>
<dbReference type="Proteomes" id="UP000633219">
    <property type="component" value="Unassembled WGS sequence"/>
</dbReference>
<dbReference type="Pfam" id="PF01613">
    <property type="entry name" value="Flavin_Reduct"/>
    <property type="match status" value="1"/>
</dbReference>
<evidence type="ECO:0000313" key="3">
    <source>
        <dbReference type="EMBL" id="MBL0372809.1"/>
    </source>
</evidence>
<accession>A0A936YLR4</accession>
<comment type="caution">
    <text evidence="3">The sequence shown here is derived from an EMBL/GenBank/DDBJ whole genome shotgun (WGS) entry which is preliminary data.</text>
</comment>
<sequence length="170" mass="18031">MDKNLFRSAMRQVAGAVTIVTTRGVNGEPRGVTATAVCSLTVDPPSVIACINRETWVGQFAPESKNFCVNVLARDQQSVAETFAGRTELSATDRFQVGGWSDAQTGAPVLEGAIASFDCELEQAVDFATHVILIGRVQKTVSDNSAAEPLVYVGGAFTTTHPEMPLLQSA</sequence>
<dbReference type="PANTHER" id="PTHR30466:SF1">
    <property type="entry name" value="FMN REDUCTASE (NADH) RUTF"/>
    <property type="match status" value="1"/>
</dbReference>
<dbReference type="PANTHER" id="PTHR30466">
    <property type="entry name" value="FLAVIN REDUCTASE"/>
    <property type="match status" value="1"/>
</dbReference>
<dbReference type="Gene3D" id="2.30.110.10">
    <property type="entry name" value="Electron Transport, Fmn-binding Protein, Chain A"/>
    <property type="match status" value="1"/>
</dbReference>
<dbReference type="InterPro" id="IPR002563">
    <property type="entry name" value="Flavin_Rdtase-like_dom"/>
</dbReference>
<proteinExistence type="predicted"/>
<dbReference type="EMBL" id="JAEQNC010000006">
    <property type="protein sequence ID" value="MBL0372809.1"/>
    <property type="molecule type" value="Genomic_DNA"/>
</dbReference>
<protein>
    <submittedName>
        <fullName evidence="3">Flavin reductase family protein</fullName>
    </submittedName>
</protein>
<evidence type="ECO:0000259" key="2">
    <source>
        <dbReference type="SMART" id="SM00903"/>
    </source>
</evidence>
<dbReference type="InterPro" id="IPR050268">
    <property type="entry name" value="NADH-dep_flavin_reductase"/>
</dbReference>
<organism evidence="3 4">
    <name type="scientific">Rhizobium setariae</name>
    <dbReference type="NCBI Taxonomy" id="2801340"/>
    <lineage>
        <taxon>Bacteria</taxon>
        <taxon>Pseudomonadati</taxon>
        <taxon>Pseudomonadota</taxon>
        <taxon>Alphaproteobacteria</taxon>
        <taxon>Hyphomicrobiales</taxon>
        <taxon>Rhizobiaceae</taxon>
        <taxon>Rhizobium/Agrobacterium group</taxon>
        <taxon>Rhizobium</taxon>
    </lineage>
</organism>